<organism evidence="1 2">
    <name type="scientific">Solimicrobium silvestre</name>
    <dbReference type="NCBI Taxonomy" id="2099400"/>
    <lineage>
        <taxon>Bacteria</taxon>
        <taxon>Pseudomonadati</taxon>
        <taxon>Pseudomonadota</taxon>
        <taxon>Betaproteobacteria</taxon>
        <taxon>Burkholderiales</taxon>
        <taxon>Oxalobacteraceae</taxon>
        <taxon>Solimicrobium</taxon>
    </lineage>
</organism>
<dbReference type="Proteomes" id="UP000237839">
    <property type="component" value="Unassembled WGS sequence"/>
</dbReference>
<dbReference type="SUPFAM" id="SSF53756">
    <property type="entry name" value="UDP-Glycosyltransferase/glycogen phosphorylase"/>
    <property type="match status" value="1"/>
</dbReference>
<dbReference type="PANTHER" id="PTHR45947">
    <property type="entry name" value="SULFOQUINOVOSYL TRANSFERASE SQD2"/>
    <property type="match status" value="1"/>
</dbReference>
<dbReference type="CDD" id="cd03801">
    <property type="entry name" value="GT4_PimA-like"/>
    <property type="match status" value="1"/>
</dbReference>
<proteinExistence type="predicted"/>
<dbReference type="PANTHER" id="PTHR45947:SF3">
    <property type="entry name" value="SULFOQUINOVOSYL TRANSFERASE SQD2"/>
    <property type="match status" value="1"/>
</dbReference>
<accession>A0A2S9H2Y7</accession>
<dbReference type="InterPro" id="IPR050194">
    <property type="entry name" value="Glycosyltransferase_grp1"/>
</dbReference>
<dbReference type="AlphaFoldDB" id="A0A2S9H2Y7"/>
<evidence type="ECO:0000313" key="2">
    <source>
        <dbReference type="Proteomes" id="UP000237839"/>
    </source>
</evidence>
<name>A0A2S9H2Y7_9BURK</name>
<dbReference type="GO" id="GO:0016757">
    <property type="term" value="F:glycosyltransferase activity"/>
    <property type="evidence" value="ECO:0007669"/>
    <property type="project" value="TreeGrafter"/>
</dbReference>
<protein>
    <submittedName>
        <fullName evidence="1">Glycosyl transferases group 1</fullName>
    </submittedName>
</protein>
<dbReference type="EMBL" id="PUGF01000003">
    <property type="protein sequence ID" value="PRC94349.1"/>
    <property type="molecule type" value="Genomic_DNA"/>
</dbReference>
<gene>
    <name evidence="1" type="ORF">S2091_0970</name>
</gene>
<dbReference type="Pfam" id="PF13692">
    <property type="entry name" value="Glyco_trans_1_4"/>
    <property type="match status" value="1"/>
</dbReference>
<evidence type="ECO:0000313" key="1">
    <source>
        <dbReference type="EMBL" id="PRC94349.1"/>
    </source>
</evidence>
<sequence length="395" mass="44396">MTLSIHIVTGQFPPTAGGLELWTQELAANLAPRLASVTIYVTGDQREIAAPTANYEIVSIGRDRSVWERSIEKASWSEARKENERARLNFLLLRNAISDRVERKKESHHIIVSNFAMTVGQLAMLVADDLALPHVTTIVGTDFSRGFRNLRERISLREVCQSARLIVCKSTEQSNRLSSLTRTPIITIPTSVNVEELLHSPEKKTEVIRLIADSGLSYHKGSDVLINAFLTLLEANLPVTLKIYGKIEEHQKDYWESRLKDVQTRAGQAFSFMNYVSRDEIYTELLHSSIYCSATLGEGSSAARIQALCSGIPIVTTRCGEFAGDVTEVADHIRLARIADSEDYTRQLNSMALDMLAGHVSINHDFVWMWRKRFAPAREWASWVNAFEMATKDSQ</sequence>
<keyword evidence="2" id="KW-1185">Reference proteome</keyword>
<comment type="caution">
    <text evidence="1">The sequence shown here is derived from an EMBL/GenBank/DDBJ whole genome shotgun (WGS) entry which is preliminary data.</text>
</comment>
<dbReference type="OrthoDB" id="570545at2"/>
<keyword evidence="1" id="KW-0808">Transferase</keyword>
<dbReference type="RefSeq" id="WP_105530673.1">
    <property type="nucleotide sequence ID" value="NZ_PUGF01000003.1"/>
</dbReference>
<dbReference type="Gene3D" id="3.40.50.2000">
    <property type="entry name" value="Glycogen Phosphorylase B"/>
    <property type="match status" value="2"/>
</dbReference>
<reference evidence="1 2" key="1">
    <citation type="submission" date="2018-02" db="EMBL/GenBank/DDBJ databases">
        <title>Solimicrobium silvestre gen. nov., sp. nov., isolated from alpine forest soil.</title>
        <authorList>
            <person name="Margesin R."/>
            <person name="Albuquerque L."/>
            <person name="Zhang D.-C."/>
            <person name="Froufe H.J.C."/>
            <person name="Severino R."/>
            <person name="Roxo I."/>
            <person name="Egas C."/>
            <person name="Da Costa M.S."/>
        </authorList>
    </citation>
    <scope>NUCLEOTIDE SEQUENCE [LARGE SCALE GENOMIC DNA]</scope>
    <source>
        <strain evidence="1 2">S20-91</strain>
    </source>
</reference>